<sequence length="225" mass="25771">MKVCQVQFAAALPILKLGILFVRHVSKPLTQKVIYQAKKHPYFRNYLLIPPAQFYNWCEVKMKMWLFNLGKPVDIPKLNETMAIELGANLLGESIIFSIAAGLLYMEYSRQVRKEAAKEAARKDELSTIHYTIQELYFQAERQDAQIRELMRLIGDIESKIDHIKSPPSSPFGPKPKVRSPSSDSPKHNDPLVDTDLQMSRYSGGIVLNALDYLTYQIPNYGRIQ</sequence>
<evidence type="ECO:0008006" key="6">
    <source>
        <dbReference type="Google" id="ProtNLM"/>
    </source>
</evidence>
<dbReference type="InterPro" id="IPR010754">
    <property type="entry name" value="OPA3-like"/>
</dbReference>
<proteinExistence type="inferred from homology"/>
<name>A0AAW1D3X2_9HEMI</name>
<evidence type="ECO:0000313" key="4">
    <source>
        <dbReference type="EMBL" id="KAK9504758.1"/>
    </source>
</evidence>
<organism evidence="4 5">
    <name type="scientific">Rhynocoris fuscipes</name>
    <dbReference type="NCBI Taxonomy" id="488301"/>
    <lineage>
        <taxon>Eukaryota</taxon>
        <taxon>Metazoa</taxon>
        <taxon>Ecdysozoa</taxon>
        <taxon>Arthropoda</taxon>
        <taxon>Hexapoda</taxon>
        <taxon>Insecta</taxon>
        <taxon>Pterygota</taxon>
        <taxon>Neoptera</taxon>
        <taxon>Paraneoptera</taxon>
        <taxon>Hemiptera</taxon>
        <taxon>Heteroptera</taxon>
        <taxon>Panheteroptera</taxon>
        <taxon>Cimicomorpha</taxon>
        <taxon>Reduviidae</taxon>
        <taxon>Harpactorinae</taxon>
        <taxon>Harpactorini</taxon>
        <taxon>Rhynocoris</taxon>
    </lineage>
</organism>
<keyword evidence="5" id="KW-1185">Reference proteome</keyword>
<protein>
    <recommendedName>
        <fullName evidence="6">OPA3-like protein CG13603</fullName>
    </recommendedName>
</protein>
<gene>
    <name evidence="4" type="ORF">O3M35_008950</name>
</gene>
<comment type="caution">
    <text evidence="4">The sequence shown here is derived from an EMBL/GenBank/DDBJ whole genome shotgun (WGS) entry which is preliminary data.</text>
</comment>
<dbReference type="GO" id="GO:0005739">
    <property type="term" value="C:mitochondrion"/>
    <property type="evidence" value="ECO:0007669"/>
    <property type="project" value="TreeGrafter"/>
</dbReference>
<evidence type="ECO:0000256" key="1">
    <source>
        <dbReference type="ARBA" id="ARBA00007584"/>
    </source>
</evidence>
<evidence type="ECO:0000313" key="5">
    <source>
        <dbReference type="Proteomes" id="UP001461498"/>
    </source>
</evidence>
<keyword evidence="2" id="KW-0175">Coiled coil</keyword>
<dbReference type="PANTHER" id="PTHR12499">
    <property type="entry name" value="OPTIC ATROPHY 3 PROTEIN OPA3"/>
    <property type="match status" value="1"/>
</dbReference>
<dbReference type="EMBL" id="JAPXFL010000006">
    <property type="protein sequence ID" value="KAK9504758.1"/>
    <property type="molecule type" value="Genomic_DNA"/>
</dbReference>
<comment type="similarity">
    <text evidence="1">Belongs to the OPA3 family.</text>
</comment>
<dbReference type="PANTHER" id="PTHR12499:SF0">
    <property type="entry name" value="OPTIC ATROPHY 3 PROTEIN"/>
    <property type="match status" value="1"/>
</dbReference>
<reference evidence="4 5" key="1">
    <citation type="submission" date="2022-12" db="EMBL/GenBank/DDBJ databases">
        <title>Chromosome-level genome assembly of true bugs.</title>
        <authorList>
            <person name="Ma L."/>
            <person name="Li H."/>
        </authorList>
    </citation>
    <scope>NUCLEOTIDE SEQUENCE [LARGE SCALE GENOMIC DNA]</scope>
    <source>
        <strain evidence="4">Lab_2022b</strain>
    </source>
</reference>
<evidence type="ECO:0000256" key="2">
    <source>
        <dbReference type="ARBA" id="ARBA00023054"/>
    </source>
</evidence>
<dbReference type="GO" id="GO:0019216">
    <property type="term" value="P:regulation of lipid metabolic process"/>
    <property type="evidence" value="ECO:0007669"/>
    <property type="project" value="TreeGrafter"/>
</dbReference>
<accession>A0AAW1D3X2</accession>
<feature type="region of interest" description="Disordered" evidence="3">
    <location>
        <begin position="162"/>
        <end position="195"/>
    </location>
</feature>
<dbReference type="Pfam" id="PF07047">
    <property type="entry name" value="OPA3"/>
    <property type="match status" value="1"/>
</dbReference>
<dbReference type="Proteomes" id="UP001461498">
    <property type="component" value="Unassembled WGS sequence"/>
</dbReference>
<evidence type="ECO:0000256" key="3">
    <source>
        <dbReference type="SAM" id="MobiDB-lite"/>
    </source>
</evidence>
<dbReference type="AlphaFoldDB" id="A0AAW1D3X2"/>